<gene>
    <name evidence="1" type="ORF">E2C01_099837</name>
</gene>
<keyword evidence="2" id="KW-1185">Reference proteome</keyword>
<reference evidence="1 2" key="1">
    <citation type="submission" date="2019-05" db="EMBL/GenBank/DDBJ databases">
        <title>Another draft genome of Portunus trituberculatus and its Hox gene families provides insights of decapod evolution.</title>
        <authorList>
            <person name="Jeong J.-H."/>
            <person name="Song I."/>
            <person name="Kim S."/>
            <person name="Choi T."/>
            <person name="Kim D."/>
            <person name="Ryu S."/>
            <person name="Kim W."/>
        </authorList>
    </citation>
    <scope>NUCLEOTIDE SEQUENCE [LARGE SCALE GENOMIC DNA]</scope>
    <source>
        <tissue evidence="1">Muscle</tissue>
    </source>
</reference>
<evidence type="ECO:0000313" key="1">
    <source>
        <dbReference type="EMBL" id="MPD04164.1"/>
    </source>
</evidence>
<protein>
    <submittedName>
        <fullName evidence="1">Uncharacterized protein</fullName>
    </submittedName>
</protein>
<organism evidence="1 2">
    <name type="scientific">Portunus trituberculatus</name>
    <name type="common">Swimming crab</name>
    <name type="synonym">Neptunus trituberculatus</name>
    <dbReference type="NCBI Taxonomy" id="210409"/>
    <lineage>
        <taxon>Eukaryota</taxon>
        <taxon>Metazoa</taxon>
        <taxon>Ecdysozoa</taxon>
        <taxon>Arthropoda</taxon>
        <taxon>Crustacea</taxon>
        <taxon>Multicrustacea</taxon>
        <taxon>Malacostraca</taxon>
        <taxon>Eumalacostraca</taxon>
        <taxon>Eucarida</taxon>
        <taxon>Decapoda</taxon>
        <taxon>Pleocyemata</taxon>
        <taxon>Brachyura</taxon>
        <taxon>Eubrachyura</taxon>
        <taxon>Portunoidea</taxon>
        <taxon>Portunidae</taxon>
        <taxon>Portuninae</taxon>
        <taxon>Portunus</taxon>
    </lineage>
</organism>
<dbReference type="Proteomes" id="UP000324222">
    <property type="component" value="Unassembled WGS sequence"/>
</dbReference>
<proteinExistence type="predicted"/>
<comment type="caution">
    <text evidence="1">The sequence shown here is derived from an EMBL/GenBank/DDBJ whole genome shotgun (WGS) entry which is preliminary data.</text>
</comment>
<evidence type="ECO:0000313" key="2">
    <source>
        <dbReference type="Proteomes" id="UP000324222"/>
    </source>
</evidence>
<sequence>MYSECGVASTFAFGCPAKPAFLTEESKTTLFPLSTHQWLSQPGFRVKKAILTTFNALPMLDGSLIENSEMEGKREREKRLSFTLWVTTSSTFTITSTSINSATTFSLSFYCTVSNASFPPRC</sequence>
<accession>A0A5B7KBR7</accession>
<dbReference type="AlphaFoldDB" id="A0A5B7KBR7"/>
<name>A0A5B7KBR7_PORTR</name>
<dbReference type="EMBL" id="VSRR010139695">
    <property type="protein sequence ID" value="MPD04164.1"/>
    <property type="molecule type" value="Genomic_DNA"/>
</dbReference>